<dbReference type="STRING" id="472759.Nhal_3247"/>
<feature type="chain" id="PRO_5003070229" evidence="2">
    <location>
        <begin position="24"/>
        <end position="930"/>
    </location>
</feature>
<sequence length="930" mass="102593">MSSSLISPIALAYALLLATALLTGCNTGSNFTPEEHISRAKEYQDKGEIRAAIIELKNALQKTPDNQEARWLLAQVYVKVGNGPAAEKELKQALRLGLAPETAATSLARVALMQGKFQDVTDASTNYPGLSENERAELLALQGHAYLGLHEFEKAEKLYDSALSLQPNVAEANLGKAEIAAAQKRFDKAREWLDKILQTSPAFAPAWSLLGDLERYQGNAEAAEQAYGEAITHRFNNAEDLLNRTLIRIYLKNYEGATDDLGTLKKQGVNHPGVAYTEGLLDFQQNKYADALAAFQKSLRQNSKYMPAVFYAGLSYYMQGQFKQAEQHLSQFLARFPHSDIAAKALAAARLRRGDYTGAESVLESVLNQNPDDIAALDLMGNVVLGQGKPEQSTTYFQKITTQAPDSAAAYMKLGLSFMMSGEHEQGIDTLEKAIELDSQLPQADLLVILGHLRAREFDKALTTAERLQEKQPQSPLPLNLIGGVYLGKGEETKAQEAFHEALEIAPGNPSATHNLAALALKKGDIEKARSFYQETLKHHPGHLRTLLKLGALETQQGHVEKAKTWVEQAMGKNPKALAPRILLARYYLDKGKPTRSLALIREVQALYPNHPSLLAVMGTAQLATNQPTNGIETLQKLVEAQPQSAQAHYLLAKAYSATNNVDKLRGELNQALELDPNHALSKIAMTHLLMHENKPNEANKLFQELKQAYPEHPEVLAQEGWLAMRQNQPQKAVAAFKEALKHSPTSQIIVNLALAQFQAGNQDRSLATLEDWLKKHPEDMLAQYNLANLYLALKQEQEAVSAFAKVVEQAPNNVTALNNLAWLLRKDDPAKALTYAERALDIAPNSPPVMDTLGMLLLEKGETKRGLSLLAKASNRTPKNPDIRYHFALALARNGEKSQAQQVLNDLLDMKQPFAEEKEARDLLQALDN</sequence>
<dbReference type="InterPro" id="IPR011990">
    <property type="entry name" value="TPR-like_helical_dom_sf"/>
</dbReference>
<dbReference type="NCBIfam" id="TIGR02917">
    <property type="entry name" value="PEP_TPR_lipo"/>
    <property type="match status" value="1"/>
</dbReference>
<dbReference type="Gene3D" id="1.25.40.10">
    <property type="entry name" value="Tetratricopeptide repeat domain"/>
    <property type="match status" value="5"/>
</dbReference>
<dbReference type="eggNOG" id="COG5010">
    <property type="taxonomic scope" value="Bacteria"/>
</dbReference>
<dbReference type="SUPFAM" id="SSF48452">
    <property type="entry name" value="TPR-like"/>
    <property type="match status" value="3"/>
</dbReference>
<evidence type="ECO:0000256" key="2">
    <source>
        <dbReference type="SAM" id="SignalP"/>
    </source>
</evidence>
<accession>D5C048</accession>
<dbReference type="Pfam" id="PF13181">
    <property type="entry name" value="TPR_8"/>
    <property type="match status" value="1"/>
</dbReference>
<dbReference type="PROSITE" id="PS50005">
    <property type="entry name" value="TPR"/>
    <property type="match status" value="7"/>
</dbReference>
<reference evidence="4" key="1">
    <citation type="submission" date="2010-04" db="EMBL/GenBank/DDBJ databases">
        <title>Complete genome sequence of Nitrosococcus halophilus Nc4, a salt-adapted, aerobic obligate ammonia-oxidizing sulfur purple bacterium.</title>
        <authorList>
            <consortium name="US DOE Joint Genome Institute"/>
            <person name="Campbell M.A."/>
            <person name="Malfatti S.A."/>
            <person name="Chain P.S.G."/>
            <person name="Heidelberg J.F."/>
            <person name="Ward B.B."/>
            <person name="Klotz M.G."/>
        </authorList>
    </citation>
    <scope>NUCLEOTIDE SEQUENCE [LARGE SCALE GENOMIC DNA]</scope>
    <source>
        <strain evidence="4">Nc4</strain>
    </source>
</reference>
<keyword evidence="2" id="KW-0732">Signal</keyword>
<name>D5C048_NITHN</name>
<dbReference type="OrthoDB" id="5959200at2"/>
<dbReference type="RefSeq" id="WP_013034144.1">
    <property type="nucleotide sequence ID" value="NC_013960.1"/>
</dbReference>
<dbReference type="Pfam" id="PF13432">
    <property type="entry name" value="TPR_16"/>
    <property type="match status" value="2"/>
</dbReference>
<dbReference type="KEGG" id="nhl:Nhal_3247"/>
<dbReference type="HOGENOM" id="CLU_007251_0_1_6"/>
<dbReference type="PANTHER" id="PTHR12558:SF13">
    <property type="entry name" value="CELL DIVISION CYCLE PROTEIN 27 HOMOLOG"/>
    <property type="match status" value="1"/>
</dbReference>
<organism evidence="3 4">
    <name type="scientific">Nitrosococcus halophilus (strain Nc4)</name>
    <dbReference type="NCBI Taxonomy" id="472759"/>
    <lineage>
        <taxon>Bacteria</taxon>
        <taxon>Pseudomonadati</taxon>
        <taxon>Pseudomonadota</taxon>
        <taxon>Gammaproteobacteria</taxon>
        <taxon>Chromatiales</taxon>
        <taxon>Chromatiaceae</taxon>
        <taxon>Nitrosococcus</taxon>
    </lineage>
</organism>
<dbReference type="AlphaFoldDB" id="D5C048"/>
<keyword evidence="3" id="KW-0449">Lipoprotein</keyword>
<feature type="repeat" description="TPR" evidence="1">
    <location>
        <begin position="408"/>
        <end position="441"/>
    </location>
</feature>
<dbReference type="PANTHER" id="PTHR12558">
    <property type="entry name" value="CELL DIVISION CYCLE 16,23,27"/>
    <property type="match status" value="1"/>
</dbReference>
<dbReference type="InterPro" id="IPR019734">
    <property type="entry name" value="TPR_rpt"/>
</dbReference>
<feature type="signal peptide" evidence="2">
    <location>
        <begin position="1"/>
        <end position="23"/>
    </location>
</feature>
<evidence type="ECO:0000313" key="4">
    <source>
        <dbReference type="Proteomes" id="UP000001844"/>
    </source>
</evidence>
<evidence type="ECO:0000256" key="1">
    <source>
        <dbReference type="PROSITE-ProRule" id="PRU00339"/>
    </source>
</evidence>
<feature type="repeat" description="TPR" evidence="1">
    <location>
        <begin position="510"/>
        <end position="543"/>
    </location>
</feature>
<feature type="repeat" description="TPR" evidence="1">
    <location>
        <begin position="714"/>
        <end position="747"/>
    </location>
</feature>
<proteinExistence type="predicted"/>
<dbReference type="InterPro" id="IPR014266">
    <property type="entry name" value="PEP-CTERM_TPR_PrsT"/>
</dbReference>
<dbReference type="EMBL" id="CP001798">
    <property type="protein sequence ID" value="ADE16295.1"/>
    <property type="molecule type" value="Genomic_DNA"/>
</dbReference>
<dbReference type="Pfam" id="PF14559">
    <property type="entry name" value="TPR_19"/>
    <property type="match status" value="5"/>
</dbReference>
<keyword evidence="1" id="KW-0802">TPR repeat</keyword>
<evidence type="ECO:0000313" key="3">
    <source>
        <dbReference type="EMBL" id="ADE16295.1"/>
    </source>
</evidence>
<protein>
    <submittedName>
        <fullName evidence="3">PEP-CTERM system TPR-repeat lipoprotein</fullName>
    </submittedName>
</protein>
<keyword evidence="4" id="KW-1185">Reference proteome</keyword>
<dbReference type="SMART" id="SM00028">
    <property type="entry name" value="TPR"/>
    <property type="match status" value="19"/>
</dbReference>
<dbReference type="Proteomes" id="UP000001844">
    <property type="component" value="Chromosome"/>
</dbReference>
<feature type="repeat" description="TPR" evidence="1">
    <location>
        <begin position="136"/>
        <end position="169"/>
    </location>
</feature>
<dbReference type="SUPFAM" id="SSF81901">
    <property type="entry name" value="HCP-like"/>
    <property type="match status" value="1"/>
</dbReference>
<feature type="repeat" description="TPR" evidence="1">
    <location>
        <begin position="476"/>
        <end position="509"/>
    </location>
</feature>
<dbReference type="eggNOG" id="COG0457">
    <property type="taxonomic scope" value="Bacteria"/>
</dbReference>
<feature type="repeat" description="TPR" evidence="1">
    <location>
        <begin position="646"/>
        <end position="679"/>
    </location>
</feature>
<gene>
    <name evidence="3" type="ordered locus">Nhal_3247</name>
</gene>
<feature type="repeat" description="TPR" evidence="1">
    <location>
        <begin position="781"/>
        <end position="814"/>
    </location>
</feature>
<dbReference type="Pfam" id="PF13424">
    <property type="entry name" value="TPR_12"/>
    <property type="match status" value="1"/>
</dbReference>